<name>A0AAD9RQR0_9HYME</name>
<keyword evidence="3" id="KW-1185">Reference proteome</keyword>
<gene>
    <name evidence="2" type="ORF">KPH14_006610</name>
</gene>
<evidence type="ECO:0000313" key="2">
    <source>
        <dbReference type="EMBL" id="KAK2584182.1"/>
    </source>
</evidence>
<comment type="caution">
    <text evidence="2">The sequence shown here is derived from an EMBL/GenBank/DDBJ whole genome shotgun (WGS) entry which is preliminary data.</text>
</comment>
<proteinExistence type="predicted"/>
<protein>
    <submittedName>
        <fullName evidence="2">Uncharacterized protein</fullName>
    </submittedName>
</protein>
<feature type="compositionally biased region" description="Polar residues" evidence="1">
    <location>
        <begin position="71"/>
        <end position="85"/>
    </location>
</feature>
<evidence type="ECO:0000256" key="1">
    <source>
        <dbReference type="SAM" id="MobiDB-lite"/>
    </source>
</evidence>
<reference evidence="2" key="1">
    <citation type="submission" date="2021-08" db="EMBL/GenBank/DDBJ databases">
        <authorList>
            <person name="Misof B."/>
            <person name="Oliver O."/>
            <person name="Podsiadlowski L."/>
            <person name="Donath A."/>
            <person name="Peters R."/>
            <person name="Mayer C."/>
            <person name="Rust J."/>
            <person name="Gunkel S."/>
            <person name="Lesny P."/>
            <person name="Martin S."/>
            <person name="Oeyen J.P."/>
            <person name="Petersen M."/>
            <person name="Panagiotis P."/>
            <person name="Wilbrandt J."/>
            <person name="Tanja T."/>
        </authorList>
    </citation>
    <scope>NUCLEOTIDE SEQUENCE</scope>
    <source>
        <strain evidence="2">GBR_01_08_01A</strain>
        <tissue evidence="2">Thorax + abdomen</tissue>
    </source>
</reference>
<feature type="region of interest" description="Disordered" evidence="1">
    <location>
        <begin position="61"/>
        <end position="85"/>
    </location>
</feature>
<dbReference type="AlphaFoldDB" id="A0AAD9RQR0"/>
<accession>A0AAD9RQR0</accession>
<dbReference type="Proteomes" id="UP001258017">
    <property type="component" value="Unassembled WGS sequence"/>
</dbReference>
<reference evidence="2" key="2">
    <citation type="journal article" date="2023" name="Commun. Biol.">
        <title>Intrasexual cuticular hydrocarbon dimorphism in a wasp sheds light on hydrocarbon biosynthesis genes in Hymenoptera.</title>
        <authorList>
            <person name="Moris V.C."/>
            <person name="Podsiadlowski L."/>
            <person name="Martin S."/>
            <person name="Oeyen J.P."/>
            <person name="Donath A."/>
            <person name="Petersen M."/>
            <person name="Wilbrandt J."/>
            <person name="Misof B."/>
            <person name="Liedtke D."/>
            <person name="Thamm M."/>
            <person name="Scheiner R."/>
            <person name="Schmitt T."/>
            <person name="Niehuis O."/>
        </authorList>
    </citation>
    <scope>NUCLEOTIDE SEQUENCE</scope>
    <source>
        <strain evidence="2">GBR_01_08_01A</strain>
    </source>
</reference>
<evidence type="ECO:0000313" key="3">
    <source>
        <dbReference type="Proteomes" id="UP001258017"/>
    </source>
</evidence>
<organism evidence="2 3">
    <name type="scientific">Odynerus spinipes</name>
    <dbReference type="NCBI Taxonomy" id="1348599"/>
    <lineage>
        <taxon>Eukaryota</taxon>
        <taxon>Metazoa</taxon>
        <taxon>Ecdysozoa</taxon>
        <taxon>Arthropoda</taxon>
        <taxon>Hexapoda</taxon>
        <taxon>Insecta</taxon>
        <taxon>Pterygota</taxon>
        <taxon>Neoptera</taxon>
        <taxon>Endopterygota</taxon>
        <taxon>Hymenoptera</taxon>
        <taxon>Apocrita</taxon>
        <taxon>Aculeata</taxon>
        <taxon>Vespoidea</taxon>
        <taxon>Vespidae</taxon>
        <taxon>Eumeninae</taxon>
        <taxon>Odynerus</taxon>
    </lineage>
</organism>
<sequence>MSSAEEDHDHDLPRHTRCRRGYYHRWILRPVNTRSRKVQRRQRRTSGIVYLSLKCAGSSRTHAYRPDNKHTGQTIKKSIASSGHR</sequence>
<dbReference type="EMBL" id="JAIFRP010000026">
    <property type="protein sequence ID" value="KAK2584182.1"/>
    <property type="molecule type" value="Genomic_DNA"/>
</dbReference>